<dbReference type="RefSeq" id="WP_226589482.1">
    <property type="nucleotide sequence ID" value="NZ_BLAY01000155.1"/>
</dbReference>
<dbReference type="EMBL" id="BLAY01000155">
    <property type="protein sequence ID" value="GET42242.1"/>
    <property type="molecule type" value="Genomic_DNA"/>
</dbReference>
<reference evidence="2" key="1">
    <citation type="submission" date="2019-10" db="EMBL/GenBank/DDBJ databases">
        <title>Draft genome sequece of Microseira wollei NIES-4236.</title>
        <authorList>
            <person name="Yamaguchi H."/>
            <person name="Suzuki S."/>
            <person name="Kawachi M."/>
        </authorList>
    </citation>
    <scope>NUCLEOTIDE SEQUENCE</scope>
    <source>
        <strain evidence="2">NIES-4236</strain>
    </source>
</reference>
<organism evidence="2 3">
    <name type="scientific">Microseira wollei NIES-4236</name>
    <dbReference type="NCBI Taxonomy" id="2530354"/>
    <lineage>
        <taxon>Bacteria</taxon>
        <taxon>Bacillati</taxon>
        <taxon>Cyanobacteriota</taxon>
        <taxon>Cyanophyceae</taxon>
        <taxon>Oscillatoriophycideae</taxon>
        <taxon>Aerosakkonematales</taxon>
        <taxon>Aerosakkonemataceae</taxon>
        <taxon>Microseira</taxon>
    </lineage>
</organism>
<evidence type="ECO:0000313" key="2">
    <source>
        <dbReference type="EMBL" id="GET42242.1"/>
    </source>
</evidence>
<dbReference type="InterPro" id="IPR032710">
    <property type="entry name" value="NTF2-like_dom_sf"/>
</dbReference>
<comment type="caution">
    <text evidence="2">The sequence shown here is derived from an EMBL/GenBank/DDBJ whole genome shotgun (WGS) entry which is preliminary data.</text>
</comment>
<dbReference type="InterPro" id="IPR027843">
    <property type="entry name" value="DUF4440"/>
</dbReference>
<evidence type="ECO:0000259" key="1">
    <source>
        <dbReference type="Pfam" id="PF14534"/>
    </source>
</evidence>
<evidence type="ECO:0000313" key="3">
    <source>
        <dbReference type="Proteomes" id="UP001050975"/>
    </source>
</evidence>
<accession>A0AAV3XH44</accession>
<feature type="domain" description="DUF4440" evidence="1">
    <location>
        <begin position="9"/>
        <end position="115"/>
    </location>
</feature>
<protein>
    <recommendedName>
        <fullName evidence="1">DUF4440 domain-containing protein</fullName>
    </recommendedName>
</protein>
<name>A0AAV3XH44_9CYAN</name>
<dbReference type="AlphaFoldDB" id="A0AAV3XH44"/>
<proteinExistence type="predicted"/>
<sequence>MDATRKAQIVASEKNLLEAMKTSNVELLDLLLHDDLLFNGPTGETVTKAMDLNNYRSGNINLHTVESSDQMLSSIGDDVVVTVTVEIKGNYLGQEINGKFRYLRVWKLFENNWKVIAGSVVKLSTGS</sequence>
<dbReference type="SUPFAM" id="SSF54427">
    <property type="entry name" value="NTF2-like"/>
    <property type="match status" value="1"/>
</dbReference>
<dbReference type="Pfam" id="PF14534">
    <property type="entry name" value="DUF4440"/>
    <property type="match status" value="1"/>
</dbReference>
<dbReference type="Proteomes" id="UP001050975">
    <property type="component" value="Unassembled WGS sequence"/>
</dbReference>
<gene>
    <name evidence="2" type="ORF">MiSe_70560</name>
</gene>
<dbReference type="Gene3D" id="3.10.450.50">
    <property type="match status" value="1"/>
</dbReference>
<keyword evidence="3" id="KW-1185">Reference proteome</keyword>